<accession>A0AAQ4F6V2</accession>
<comment type="caution">
    <text evidence="8">The sequence shown here is derived from an EMBL/GenBank/DDBJ whole genome shotgun (WGS) entry which is preliminary data.</text>
</comment>
<dbReference type="GO" id="GO:0098609">
    <property type="term" value="P:cell-cell adhesion"/>
    <property type="evidence" value="ECO:0007669"/>
    <property type="project" value="TreeGrafter"/>
</dbReference>
<evidence type="ECO:0000313" key="9">
    <source>
        <dbReference type="Proteomes" id="UP001321473"/>
    </source>
</evidence>
<dbReference type="Pfam" id="PF08205">
    <property type="entry name" value="C2-set_2"/>
    <property type="match status" value="1"/>
</dbReference>
<keyword evidence="6" id="KW-0812">Transmembrane</keyword>
<feature type="domain" description="Ig-like" evidence="7">
    <location>
        <begin position="493"/>
        <end position="586"/>
    </location>
</feature>
<dbReference type="InterPro" id="IPR003598">
    <property type="entry name" value="Ig_sub2"/>
</dbReference>
<dbReference type="InterPro" id="IPR003599">
    <property type="entry name" value="Ig_sub"/>
</dbReference>
<evidence type="ECO:0000256" key="2">
    <source>
        <dbReference type="ARBA" id="ARBA00023136"/>
    </source>
</evidence>
<keyword evidence="2 6" id="KW-0472">Membrane</keyword>
<evidence type="ECO:0000256" key="6">
    <source>
        <dbReference type="SAM" id="Phobius"/>
    </source>
</evidence>
<feature type="domain" description="Ig-like" evidence="7">
    <location>
        <begin position="113"/>
        <end position="213"/>
    </location>
</feature>
<feature type="domain" description="Ig-like" evidence="7">
    <location>
        <begin position="221"/>
        <end position="316"/>
    </location>
</feature>
<organism evidence="8 9">
    <name type="scientific">Amblyomma americanum</name>
    <name type="common">Lone star tick</name>
    <dbReference type="NCBI Taxonomy" id="6943"/>
    <lineage>
        <taxon>Eukaryota</taxon>
        <taxon>Metazoa</taxon>
        <taxon>Ecdysozoa</taxon>
        <taxon>Arthropoda</taxon>
        <taxon>Chelicerata</taxon>
        <taxon>Arachnida</taxon>
        <taxon>Acari</taxon>
        <taxon>Parasitiformes</taxon>
        <taxon>Ixodida</taxon>
        <taxon>Ixodoidea</taxon>
        <taxon>Ixodidae</taxon>
        <taxon>Amblyomminae</taxon>
        <taxon>Amblyomma</taxon>
    </lineage>
</organism>
<evidence type="ECO:0000259" key="7">
    <source>
        <dbReference type="PROSITE" id="PS50835"/>
    </source>
</evidence>
<keyword evidence="3" id="KW-1015">Disulfide bond</keyword>
<evidence type="ECO:0000256" key="1">
    <source>
        <dbReference type="ARBA" id="ARBA00004479"/>
    </source>
</evidence>
<dbReference type="GO" id="GO:0005886">
    <property type="term" value="C:plasma membrane"/>
    <property type="evidence" value="ECO:0007669"/>
    <property type="project" value="TreeGrafter"/>
</dbReference>
<feature type="domain" description="Ig-like" evidence="7">
    <location>
        <begin position="323"/>
        <end position="404"/>
    </location>
</feature>
<keyword evidence="4" id="KW-0325">Glycoprotein</keyword>
<dbReference type="Gene3D" id="2.60.40.10">
    <property type="entry name" value="Immunoglobulins"/>
    <property type="match status" value="5"/>
</dbReference>
<evidence type="ECO:0000256" key="5">
    <source>
        <dbReference type="ARBA" id="ARBA00023319"/>
    </source>
</evidence>
<dbReference type="PROSITE" id="PS50835">
    <property type="entry name" value="IG_LIKE"/>
    <property type="match status" value="5"/>
</dbReference>
<dbReference type="GO" id="GO:0050839">
    <property type="term" value="F:cell adhesion molecule binding"/>
    <property type="evidence" value="ECO:0007669"/>
    <property type="project" value="TreeGrafter"/>
</dbReference>
<keyword evidence="6" id="KW-1133">Transmembrane helix</keyword>
<keyword evidence="9" id="KW-1185">Reference proteome</keyword>
<dbReference type="PANTHER" id="PTHR11640:SF31">
    <property type="entry name" value="IRREGULAR CHIASM C-ROUGHEST PROTEIN-RELATED"/>
    <property type="match status" value="1"/>
</dbReference>
<dbReference type="AlphaFoldDB" id="A0AAQ4F6V2"/>
<dbReference type="Pfam" id="PF13895">
    <property type="entry name" value="Ig_2"/>
    <property type="match status" value="1"/>
</dbReference>
<dbReference type="SMART" id="SM00409">
    <property type="entry name" value="IG"/>
    <property type="match status" value="5"/>
</dbReference>
<gene>
    <name evidence="8" type="ORF">V5799_016234</name>
</gene>
<feature type="transmembrane region" description="Helical" evidence="6">
    <location>
        <begin position="593"/>
        <end position="620"/>
    </location>
</feature>
<dbReference type="SUPFAM" id="SSF48726">
    <property type="entry name" value="Immunoglobulin"/>
    <property type="match status" value="5"/>
</dbReference>
<dbReference type="InterPro" id="IPR051275">
    <property type="entry name" value="Cell_adhesion_signaling"/>
</dbReference>
<name>A0AAQ4F6V2_AMBAM</name>
<dbReference type="Pfam" id="PF13927">
    <property type="entry name" value="Ig_3"/>
    <property type="match status" value="2"/>
</dbReference>
<proteinExistence type="predicted"/>
<protein>
    <recommendedName>
        <fullName evidence="7">Ig-like domain-containing protein</fullName>
    </recommendedName>
</protein>
<dbReference type="GO" id="GO:0005911">
    <property type="term" value="C:cell-cell junction"/>
    <property type="evidence" value="ECO:0007669"/>
    <property type="project" value="TreeGrafter"/>
</dbReference>
<dbReference type="EMBL" id="JARKHS020006682">
    <property type="protein sequence ID" value="KAK8782422.1"/>
    <property type="molecule type" value="Genomic_DNA"/>
</dbReference>
<dbReference type="InterPro" id="IPR013162">
    <property type="entry name" value="CD80_C2-set"/>
</dbReference>
<dbReference type="InterPro" id="IPR007110">
    <property type="entry name" value="Ig-like_dom"/>
</dbReference>
<feature type="non-terminal residue" evidence="8">
    <location>
        <position position="1"/>
    </location>
</feature>
<feature type="domain" description="Ig-like" evidence="7">
    <location>
        <begin position="409"/>
        <end position="483"/>
    </location>
</feature>
<comment type="subcellular location">
    <subcellularLocation>
        <location evidence="1">Membrane</location>
        <topology evidence="1">Single-pass type I membrane protein</topology>
    </subcellularLocation>
</comment>
<reference evidence="8 9" key="1">
    <citation type="journal article" date="2023" name="Arcadia Sci">
        <title>De novo assembly of a long-read Amblyomma americanum tick genome.</title>
        <authorList>
            <person name="Chou S."/>
            <person name="Poskanzer K.E."/>
            <person name="Rollins M."/>
            <person name="Thuy-Boun P.S."/>
        </authorList>
    </citation>
    <scope>NUCLEOTIDE SEQUENCE [LARGE SCALE GENOMIC DNA]</scope>
    <source>
        <strain evidence="8">F_SG_1</strain>
        <tissue evidence="8">Salivary glands</tissue>
    </source>
</reference>
<evidence type="ECO:0000256" key="3">
    <source>
        <dbReference type="ARBA" id="ARBA00023157"/>
    </source>
</evidence>
<dbReference type="PANTHER" id="PTHR11640">
    <property type="entry name" value="NEPHRIN"/>
    <property type="match status" value="1"/>
</dbReference>
<feature type="transmembrane region" description="Helical" evidence="6">
    <location>
        <begin position="20"/>
        <end position="38"/>
    </location>
</feature>
<keyword evidence="5" id="KW-0393">Immunoglobulin domain</keyword>
<dbReference type="InterPro" id="IPR013783">
    <property type="entry name" value="Ig-like_fold"/>
</dbReference>
<dbReference type="SMART" id="SM00408">
    <property type="entry name" value="IGc2"/>
    <property type="match status" value="5"/>
</dbReference>
<evidence type="ECO:0000313" key="8">
    <source>
        <dbReference type="EMBL" id="KAK8782422.1"/>
    </source>
</evidence>
<dbReference type="Proteomes" id="UP001321473">
    <property type="component" value="Unassembled WGS sequence"/>
</dbReference>
<evidence type="ECO:0000256" key="4">
    <source>
        <dbReference type="ARBA" id="ARBA00023180"/>
    </source>
</evidence>
<sequence>KEKRKRVTALDQNANEWPLFLFFFSPPLLLGAVLVKAYHRRRPTVRPRLAAYPMEPGATHPPRRRASLQELRRPASTGLLRRTAVRRSTLLFLMFVSLLSVAIGQNTNSSPRPQQRFAIEPTDRSAILGDTIVLACRVIDKAGTLQWTKDGFGLGSDRDLSGFPRYSMVGSDDEGDFSLQIGSVSLEDDATFQCQVGAVDGVKGIRSRSAPLTVFVPPEPPKIVQGEFLKTTAGMTVELTCESHAGKPPAELTWLDGSGNVVMSGVEYKTEPLSDGKRANAALTWTFSPSREHDGKTFTCRSENKALKQPMLATIRMEVKYPPEITLTVESDKISEFDDVRFHCQATANPSDIVYKWYRNDEIIAGDHTTELVLPRVTRNFNGDTITCEARNDVGTTKSTHTLNIHYRPAFKSTAETVAAEEGAEVALRCEVDSNPKPDIVWHHEGSDRVLARQSTLIIPAMRPSDAGRYSCRATVPGFPEITQDVHVYVKGPPKVSSPTTQYGVEGEQVRVECVITSVPPPTRVAWSRNLQLVDIDNNQGYEIKKEPLSNGLRNLLIIHNAAEEDFGQYNCSVWNQFGYDTRLITVRKQKNLPMLIILAGVIGGIVLVVTVTISIILCLRKKNIVKDDDFNSEKKGKQSDSASSGDSDIKVEIRTASSLSNNEHDRNWEDNSESARTHDAADIYKYANSAADYGDSSFPAKSEAQNNNGYIPYVDYSRDYNPPPVAAASLQLNASRDSGLYGSSPQSLNDLGQGIDPRFRAGYANPYLRTSQSNLPPPQGVYVSPRAVPSVAANAAGMPGASSATLPQNRYITSQQSHVKPGTLATHV</sequence>
<dbReference type="InterPro" id="IPR036179">
    <property type="entry name" value="Ig-like_dom_sf"/>
</dbReference>